<evidence type="ECO:0000256" key="4">
    <source>
        <dbReference type="PROSITE-ProRule" id="PRU00169"/>
    </source>
</evidence>
<keyword evidence="5" id="KW-0472">Membrane</keyword>
<evidence type="ECO:0000256" key="2">
    <source>
        <dbReference type="ARBA" id="ARBA00012438"/>
    </source>
</evidence>
<evidence type="ECO:0000259" key="6">
    <source>
        <dbReference type="PROSITE" id="PS50109"/>
    </source>
</evidence>
<dbReference type="SUPFAM" id="SSF55874">
    <property type="entry name" value="ATPase domain of HSP90 chaperone/DNA topoisomerase II/histidine kinase"/>
    <property type="match status" value="1"/>
</dbReference>
<accession>A0A4R1JA45</accession>
<dbReference type="CDD" id="cd17546">
    <property type="entry name" value="REC_hyHK_CKI1_RcsC-like"/>
    <property type="match status" value="1"/>
</dbReference>
<evidence type="ECO:0000256" key="3">
    <source>
        <dbReference type="ARBA" id="ARBA00022553"/>
    </source>
</evidence>
<evidence type="ECO:0000256" key="1">
    <source>
        <dbReference type="ARBA" id="ARBA00000085"/>
    </source>
</evidence>
<dbReference type="InterPro" id="IPR036890">
    <property type="entry name" value="HATPase_C_sf"/>
</dbReference>
<dbReference type="AlphaFoldDB" id="A0A4R1JA45"/>
<evidence type="ECO:0000313" key="8">
    <source>
        <dbReference type="EMBL" id="TCK47337.1"/>
    </source>
</evidence>
<dbReference type="Proteomes" id="UP000295565">
    <property type="component" value="Unassembled WGS sequence"/>
</dbReference>
<proteinExistence type="predicted"/>
<dbReference type="PANTHER" id="PTHR43547:SF2">
    <property type="entry name" value="HYBRID SIGNAL TRANSDUCTION HISTIDINE KINASE C"/>
    <property type="match status" value="1"/>
</dbReference>
<feature type="modified residue" description="4-aspartylphosphate" evidence="4">
    <location>
        <position position="590"/>
    </location>
</feature>
<dbReference type="InterPro" id="IPR005467">
    <property type="entry name" value="His_kinase_dom"/>
</dbReference>
<dbReference type="Pfam" id="PF02518">
    <property type="entry name" value="HATPase_c"/>
    <property type="match status" value="1"/>
</dbReference>
<organism evidence="8 9">
    <name type="scientific">Celerinatantimonas diazotrophica</name>
    <dbReference type="NCBI Taxonomy" id="412034"/>
    <lineage>
        <taxon>Bacteria</taxon>
        <taxon>Pseudomonadati</taxon>
        <taxon>Pseudomonadota</taxon>
        <taxon>Gammaproteobacteria</taxon>
        <taxon>Celerinatantimonadaceae</taxon>
        <taxon>Celerinatantimonas</taxon>
    </lineage>
</organism>
<dbReference type="OrthoDB" id="8573961at2"/>
<dbReference type="SUPFAM" id="SSF47384">
    <property type="entry name" value="Homodimeric domain of signal transducing histidine kinase"/>
    <property type="match status" value="1"/>
</dbReference>
<feature type="transmembrane region" description="Helical" evidence="5">
    <location>
        <begin position="99"/>
        <end position="116"/>
    </location>
</feature>
<dbReference type="SMART" id="SM00387">
    <property type="entry name" value="HATPase_c"/>
    <property type="match status" value="1"/>
</dbReference>
<dbReference type="Gene3D" id="1.10.287.130">
    <property type="match status" value="1"/>
</dbReference>
<dbReference type="InterPro" id="IPR036097">
    <property type="entry name" value="HisK_dim/P_sf"/>
</dbReference>
<dbReference type="InterPro" id="IPR003661">
    <property type="entry name" value="HisK_dim/P_dom"/>
</dbReference>
<name>A0A4R1JA45_9GAMM</name>
<dbReference type="InterPro" id="IPR011006">
    <property type="entry name" value="CheY-like_superfamily"/>
</dbReference>
<dbReference type="PROSITE" id="PS50109">
    <property type="entry name" value="HIS_KIN"/>
    <property type="match status" value="1"/>
</dbReference>
<dbReference type="PANTHER" id="PTHR43547">
    <property type="entry name" value="TWO-COMPONENT HISTIDINE KINASE"/>
    <property type="match status" value="1"/>
</dbReference>
<feature type="domain" description="Response regulatory" evidence="7">
    <location>
        <begin position="540"/>
        <end position="658"/>
    </location>
</feature>
<dbReference type="Gene3D" id="3.30.565.10">
    <property type="entry name" value="Histidine kinase-like ATPase, C-terminal domain"/>
    <property type="match status" value="1"/>
</dbReference>
<feature type="transmembrane region" description="Helical" evidence="5">
    <location>
        <begin position="70"/>
        <end position="93"/>
    </location>
</feature>
<comment type="caution">
    <text evidence="8">The sequence shown here is derived from an EMBL/GenBank/DDBJ whole genome shotgun (WGS) entry which is preliminary data.</text>
</comment>
<dbReference type="EC" id="2.7.13.3" evidence="2"/>
<dbReference type="RefSeq" id="WP_131913161.1">
    <property type="nucleotide sequence ID" value="NZ_OU594967.1"/>
</dbReference>
<reference evidence="8 9" key="1">
    <citation type="submission" date="2019-03" db="EMBL/GenBank/DDBJ databases">
        <title>Genomic Encyclopedia of Type Strains, Phase IV (KMG-IV): sequencing the most valuable type-strain genomes for metagenomic binning, comparative biology and taxonomic classification.</title>
        <authorList>
            <person name="Goeker M."/>
        </authorList>
    </citation>
    <scope>NUCLEOTIDE SEQUENCE [LARGE SCALE GENOMIC DNA]</scope>
    <source>
        <strain evidence="8 9">DSM 18577</strain>
    </source>
</reference>
<keyword evidence="5" id="KW-0812">Transmembrane</keyword>
<protein>
    <recommendedName>
        <fullName evidence="2">histidine kinase</fullName>
        <ecNumber evidence="2">2.7.13.3</ecNumber>
    </recommendedName>
</protein>
<dbReference type="InterPro" id="IPR003594">
    <property type="entry name" value="HATPase_dom"/>
</dbReference>
<evidence type="ECO:0000313" key="9">
    <source>
        <dbReference type="Proteomes" id="UP000295565"/>
    </source>
</evidence>
<dbReference type="Gene3D" id="3.40.50.2300">
    <property type="match status" value="1"/>
</dbReference>
<feature type="transmembrane region" description="Helical" evidence="5">
    <location>
        <begin position="12"/>
        <end position="32"/>
    </location>
</feature>
<dbReference type="Pfam" id="PF00072">
    <property type="entry name" value="Response_reg"/>
    <property type="match status" value="1"/>
</dbReference>
<dbReference type="InterPro" id="IPR001789">
    <property type="entry name" value="Sig_transdc_resp-reg_receiver"/>
</dbReference>
<keyword evidence="8" id="KW-0418">Kinase</keyword>
<gene>
    <name evidence="8" type="ORF">EV690_2355</name>
</gene>
<keyword evidence="5" id="KW-1133">Transmembrane helix</keyword>
<dbReference type="PRINTS" id="PR00344">
    <property type="entry name" value="BCTRLSENSOR"/>
</dbReference>
<evidence type="ECO:0000259" key="7">
    <source>
        <dbReference type="PROSITE" id="PS50110"/>
    </source>
</evidence>
<feature type="domain" description="Histidine kinase" evidence="6">
    <location>
        <begin position="187"/>
        <end position="402"/>
    </location>
</feature>
<keyword evidence="9" id="KW-1185">Reference proteome</keyword>
<sequence>MNAIKKIYTTSESNLTVIGWLGFFGYPVYYLFWHYLYPQPYDSLLLRSFCSLCFLPLALHRYWPEQLRKWLPYYYVVTIGIGLPFFFSFMMLMNNWSDIWAMSLMAALFLHILTIYDTKILVSQAIFGFFIAYLCAFLIKDGQLDPDVKWSYVPIFLFAYIFGTLCYVKNKNSNENKISTTKSFGAGIAHEMRNPLSALKHSLYLSQDLIKEQPQNKEKLDQIFNDSINIIDNALETIEILLTSIDETRISTSSFKLHSIAQTLNKVTHSFSYNQYDDQKSVHLEVQQDFSYLGSESLLIYTFYNLMKNAFHYKENNEFHIFIQAKQDEEFNRVIFRDNGQGIDKKELKYIFDDFYTNGKNNGFGLGLPFCKRVMRAFHGDILCRSVFGQWTEFELVFPKETSPELGKLKDAIISHKEILYITDMRPHQLMSDFLFSNSKFPYQIINSNALISEDFYTYRYDLTIVDLDKIDTRIKSKINHKDNVIYLSNDTKQTDQANVINYQDFIKNYQQIILNNLLSNDKHVQSLRPPTEPVNGKSKILVVDDNQSVLKLTSLLLEHNGFITYQASEGADAIRMLDNGENIDIIIMDLEMPAMDGLETTRKIRASQKKYNSIPIIGHTGDDQSTTINKILTSGMNDYIIKPSNKTQLINKLQLWI</sequence>
<dbReference type="PROSITE" id="PS50110">
    <property type="entry name" value="RESPONSE_REGULATORY"/>
    <property type="match status" value="1"/>
</dbReference>
<feature type="transmembrane region" description="Helical" evidence="5">
    <location>
        <begin position="151"/>
        <end position="168"/>
    </location>
</feature>
<dbReference type="EMBL" id="SMGD01000014">
    <property type="protein sequence ID" value="TCK47337.1"/>
    <property type="molecule type" value="Genomic_DNA"/>
</dbReference>
<dbReference type="CDD" id="cd00082">
    <property type="entry name" value="HisKA"/>
    <property type="match status" value="1"/>
</dbReference>
<keyword evidence="8" id="KW-0808">Transferase</keyword>
<keyword evidence="3 4" id="KW-0597">Phosphoprotein</keyword>
<dbReference type="SMART" id="SM00448">
    <property type="entry name" value="REC"/>
    <property type="match status" value="1"/>
</dbReference>
<feature type="transmembrane region" description="Helical" evidence="5">
    <location>
        <begin position="121"/>
        <end position="139"/>
    </location>
</feature>
<comment type="catalytic activity">
    <reaction evidence="1">
        <text>ATP + protein L-histidine = ADP + protein N-phospho-L-histidine.</text>
        <dbReference type="EC" id="2.7.13.3"/>
    </reaction>
</comment>
<dbReference type="GO" id="GO:0000155">
    <property type="term" value="F:phosphorelay sensor kinase activity"/>
    <property type="evidence" value="ECO:0007669"/>
    <property type="project" value="InterPro"/>
</dbReference>
<evidence type="ECO:0000256" key="5">
    <source>
        <dbReference type="SAM" id="Phobius"/>
    </source>
</evidence>
<dbReference type="InterPro" id="IPR004358">
    <property type="entry name" value="Sig_transdc_His_kin-like_C"/>
</dbReference>
<dbReference type="SUPFAM" id="SSF52172">
    <property type="entry name" value="CheY-like"/>
    <property type="match status" value="1"/>
</dbReference>